<dbReference type="PaxDb" id="3218-PP1S124_164V6.1"/>
<dbReference type="OrthoDB" id="658143at2759"/>
<dbReference type="CDD" id="cd01651">
    <property type="entry name" value="RT_G2_intron"/>
    <property type="match status" value="1"/>
</dbReference>
<dbReference type="InterPro" id="IPR000477">
    <property type="entry name" value="RT_dom"/>
</dbReference>
<protein>
    <recommendedName>
        <fullName evidence="2">Reverse transcriptase domain-containing protein</fullName>
    </recommendedName>
</protein>
<dbReference type="EMBL" id="ABEU02000015">
    <property type="protein sequence ID" value="PNR38966.1"/>
    <property type="molecule type" value="Genomic_DNA"/>
</dbReference>
<dbReference type="Proteomes" id="UP000006727">
    <property type="component" value="Chromosome 15"/>
</dbReference>
<sequence>MAFRYLKILMRTAGCGVHVGKTRWVDRRGRIVSDWGWKITTRLEGKAQGGLHPVSGMDHCRVTVRGAVNDALDIVRYLEGVEDESDESSGEEVENDEAHETFSNLDVGSTGEWSVISRLKPHADGLYRKVIESIASPEALASAFESIKQKYGKIIFRSHESIDWRWCEKTADELRAGTYAFRPVRLVNIPVLGQNEKMRSIRIVSPKDQIILEAFRAALEKIYSTSFSPHVHFCKHTALESVKYGWRGTSWFMDFHVEKSYEDTNQKRLKNILSEKIEDKRFLDTLFQMFNAGIIGLGQNKIEEGGILSSILSNIYFQKLDEEVEVIKKEWNTEARKRSINPAYSRLMNFDKRTLARLGGNAEQMRREKQHRLAMARKLAISRNNYKDPNFTRVQYVRFGDDFLLGLSGSKATASKIMKRLMTFLQSNLQLQVDSENTRLAHAVSDRTLFLGAFIRVLDPKEVPEVSSSLTRALARKRAQTMRVKQQLEDRWTRECRNVVLKCWTIAFEKWRRELGKDGAKKRTFEVATQQLLSMPEEDSLLWRESAQDVLQVFISAALRQGLFPQEEVDSYHKVLASLEKSLAKTSQPDFEDLDV</sequence>
<dbReference type="STRING" id="3218.A0A2K1JBR1"/>
<feature type="region of interest" description="Disordered" evidence="1">
    <location>
        <begin position="81"/>
        <end position="101"/>
    </location>
</feature>
<feature type="compositionally biased region" description="Acidic residues" evidence="1">
    <location>
        <begin position="81"/>
        <end position="97"/>
    </location>
</feature>
<reference evidence="4" key="3">
    <citation type="submission" date="2020-12" db="UniProtKB">
        <authorList>
            <consortium name="EnsemblPlants"/>
        </authorList>
    </citation>
    <scope>IDENTIFICATION</scope>
</reference>
<dbReference type="InterPro" id="IPR043502">
    <property type="entry name" value="DNA/RNA_pol_sf"/>
</dbReference>
<dbReference type="Gramene" id="Pp3c15_3410V3.1">
    <property type="protein sequence ID" value="PAC:32927940.CDS.1"/>
    <property type="gene ID" value="Pp3c15_3410"/>
</dbReference>
<feature type="domain" description="Reverse transcriptase" evidence="2">
    <location>
        <begin position="170"/>
        <end position="455"/>
    </location>
</feature>
<dbReference type="RefSeq" id="XP_024397504.1">
    <property type="nucleotide sequence ID" value="XM_024541736.2"/>
</dbReference>
<dbReference type="PROSITE" id="PS50878">
    <property type="entry name" value="RT_POL"/>
    <property type="match status" value="1"/>
</dbReference>
<reference evidence="3 5" key="2">
    <citation type="journal article" date="2018" name="Plant J.">
        <title>The Physcomitrella patens chromosome-scale assembly reveals moss genome structure and evolution.</title>
        <authorList>
            <person name="Lang D."/>
            <person name="Ullrich K.K."/>
            <person name="Murat F."/>
            <person name="Fuchs J."/>
            <person name="Jenkins J."/>
            <person name="Haas F.B."/>
            <person name="Piednoel M."/>
            <person name="Gundlach H."/>
            <person name="Van Bel M."/>
            <person name="Meyberg R."/>
            <person name="Vives C."/>
            <person name="Morata J."/>
            <person name="Symeonidi A."/>
            <person name="Hiss M."/>
            <person name="Muchero W."/>
            <person name="Kamisugi Y."/>
            <person name="Saleh O."/>
            <person name="Blanc G."/>
            <person name="Decker E.L."/>
            <person name="van Gessel N."/>
            <person name="Grimwood J."/>
            <person name="Hayes R.D."/>
            <person name="Graham S.W."/>
            <person name="Gunter L.E."/>
            <person name="McDaniel S.F."/>
            <person name="Hoernstein S.N.W."/>
            <person name="Larsson A."/>
            <person name="Li F.W."/>
            <person name="Perroud P.F."/>
            <person name="Phillips J."/>
            <person name="Ranjan P."/>
            <person name="Rokshar D.S."/>
            <person name="Rothfels C.J."/>
            <person name="Schneider L."/>
            <person name="Shu S."/>
            <person name="Stevenson D.W."/>
            <person name="Thummler F."/>
            <person name="Tillich M."/>
            <person name="Villarreal Aguilar J.C."/>
            <person name="Widiez T."/>
            <person name="Wong G.K."/>
            <person name="Wymore A."/>
            <person name="Zhang Y."/>
            <person name="Zimmer A.D."/>
            <person name="Quatrano R.S."/>
            <person name="Mayer K.F.X."/>
            <person name="Goodstein D."/>
            <person name="Casacuberta J.M."/>
            <person name="Vandepoele K."/>
            <person name="Reski R."/>
            <person name="Cuming A.C."/>
            <person name="Tuskan G.A."/>
            <person name="Maumus F."/>
            <person name="Salse J."/>
            <person name="Schmutz J."/>
            <person name="Rensing S.A."/>
        </authorList>
    </citation>
    <scope>NUCLEOTIDE SEQUENCE [LARGE SCALE GENOMIC DNA]</scope>
    <source>
        <strain evidence="4 5">cv. Gransden 2004</strain>
    </source>
</reference>
<dbReference type="SUPFAM" id="SSF56672">
    <property type="entry name" value="DNA/RNA polymerases"/>
    <property type="match status" value="1"/>
</dbReference>
<keyword evidence="5" id="KW-1185">Reference proteome</keyword>
<name>A0A2K1JBR1_PHYPA</name>
<organism evidence="3">
    <name type="scientific">Physcomitrium patens</name>
    <name type="common">Spreading-leaved earth moss</name>
    <name type="synonym">Physcomitrella patens</name>
    <dbReference type="NCBI Taxonomy" id="3218"/>
    <lineage>
        <taxon>Eukaryota</taxon>
        <taxon>Viridiplantae</taxon>
        <taxon>Streptophyta</taxon>
        <taxon>Embryophyta</taxon>
        <taxon>Bryophyta</taxon>
        <taxon>Bryophytina</taxon>
        <taxon>Bryopsida</taxon>
        <taxon>Funariidae</taxon>
        <taxon>Funariales</taxon>
        <taxon>Funariaceae</taxon>
        <taxon>Physcomitrium</taxon>
    </lineage>
</organism>
<dbReference type="GeneID" id="112292848"/>
<evidence type="ECO:0000313" key="4">
    <source>
        <dbReference type="EnsemblPlants" id="PAC:32927940.CDS.1"/>
    </source>
</evidence>
<evidence type="ECO:0000313" key="5">
    <source>
        <dbReference type="Proteomes" id="UP000006727"/>
    </source>
</evidence>
<reference evidence="3 5" key="1">
    <citation type="journal article" date="2008" name="Science">
        <title>The Physcomitrella genome reveals evolutionary insights into the conquest of land by plants.</title>
        <authorList>
            <person name="Rensing S."/>
            <person name="Lang D."/>
            <person name="Zimmer A."/>
            <person name="Terry A."/>
            <person name="Salamov A."/>
            <person name="Shapiro H."/>
            <person name="Nishiyama T."/>
            <person name="Perroud P.-F."/>
            <person name="Lindquist E."/>
            <person name="Kamisugi Y."/>
            <person name="Tanahashi T."/>
            <person name="Sakakibara K."/>
            <person name="Fujita T."/>
            <person name="Oishi K."/>
            <person name="Shin-I T."/>
            <person name="Kuroki Y."/>
            <person name="Toyoda A."/>
            <person name="Suzuki Y."/>
            <person name="Hashimoto A."/>
            <person name="Yamaguchi K."/>
            <person name="Sugano A."/>
            <person name="Kohara Y."/>
            <person name="Fujiyama A."/>
            <person name="Anterola A."/>
            <person name="Aoki S."/>
            <person name="Ashton N."/>
            <person name="Barbazuk W.B."/>
            <person name="Barker E."/>
            <person name="Bennetzen J."/>
            <person name="Bezanilla M."/>
            <person name="Blankenship R."/>
            <person name="Cho S.H."/>
            <person name="Dutcher S."/>
            <person name="Estelle M."/>
            <person name="Fawcett J.A."/>
            <person name="Gundlach H."/>
            <person name="Hanada K."/>
            <person name="Heyl A."/>
            <person name="Hicks K.A."/>
            <person name="Hugh J."/>
            <person name="Lohr M."/>
            <person name="Mayer K."/>
            <person name="Melkozernov A."/>
            <person name="Murata T."/>
            <person name="Nelson D."/>
            <person name="Pils B."/>
            <person name="Prigge M."/>
            <person name="Reiss B."/>
            <person name="Renner T."/>
            <person name="Rombauts S."/>
            <person name="Rushton P."/>
            <person name="Sanderfoot A."/>
            <person name="Schween G."/>
            <person name="Shiu S.-H."/>
            <person name="Stueber K."/>
            <person name="Theodoulou F.L."/>
            <person name="Tu H."/>
            <person name="Van de Peer Y."/>
            <person name="Verrier P.J."/>
            <person name="Waters E."/>
            <person name="Wood A."/>
            <person name="Yang L."/>
            <person name="Cove D."/>
            <person name="Cuming A."/>
            <person name="Hasebe M."/>
            <person name="Lucas S."/>
            <person name="Mishler D.B."/>
            <person name="Reski R."/>
            <person name="Grigoriev I."/>
            <person name="Quatrano R.S."/>
            <person name="Boore J.L."/>
        </authorList>
    </citation>
    <scope>NUCLEOTIDE SEQUENCE [LARGE SCALE GENOMIC DNA]</scope>
    <source>
        <strain evidence="4 5">cv. Gransden 2004</strain>
    </source>
</reference>
<dbReference type="GO" id="GO:0003964">
    <property type="term" value="F:RNA-directed DNA polymerase activity"/>
    <property type="evidence" value="ECO:0000318"/>
    <property type="project" value="GO_Central"/>
</dbReference>
<dbReference type="EnsemblPlants" id="Pp3c15_3410V3.1">
    <property type="protein sequence ID" value="PAC:32927940.CDS.1"/>
    <property type="gene ID" value="Pp3c15_3410"/>
</dbReference>
<evidence type="ECO:0000313" key="3">
    <source>
        <dbReference type="EMBL" id="PNR38966.1"/>
    </source>
</evidence>
<evidence type="ECO:0000259" key="2">
    <source>
        <dbReference type="PROSITE" id="PS50878"/>
    </source>
</evidence>
<accession>A0A2K1JBR1</accession>
<proteinExistence type="predicted"/>
<dbReference type="PANTHER" id="PTHR33642">
    <property type="entry name" value="COX1/OXI3 INTRON 1 PROTEIN-RELATED"/>
    <property type="match status" value="1"/>
</dbReference>
<dbReference type="GO" id="GO:0006315">
    <property type="term" value="P:homing of group II introns"/>
    <property type="evidence" value="ECO:0000318"/>
    <property type="project" value="GO_Central"/>
</dbReference>
<evidence type="ECO:0000256" key="1">
    <source>
        <dbReference type="SAM" id="MobiDB-lite"/>
    </source>
</evidence>
<dbReference type="GO" id="GO:0005739">
    <property type="term" value="C:mitochondrion"/>
    <property type="evidence" value="ECO:0000318"/>
    <property type="project" value="GO_Central"/>
</dbReference>
<dbReference type="PANTHER" id="PTHR33642:SF3">
    <property type="entry name" value="NUCLEAR INTRON MATURASE 4, MITOCHONDRIAL"/>
    <property type="match status" value="1"/>
</dbReference>
<dbReference type="RefSeq" id="XP_024397505.1">
    <property type="nucleotide sequence ID" value="XM_024541737.2"/>
</dbReference>
<dbReference type="AlphaFoldDB" id="A0A2K1JBR1"/>
<gene>
    <name evidence="4" type="primary">LOC112292848</name>
    <name evidence="3" type="ORF">PHYPA_019244</name>
</gene>